<evidence type="ECO:0000313" key="3">
    <source>
        <dbReference type="EMBL" id="MBA0127530.1"/>
    </source>
</evidence>
<feature type="compositionally biased region" description="Polar residues" evidence="1">
    <location>
        <begin position="46"/>
        <end position="55"/>
    </location>
</feature>
<name>A0A838AE90_9PSEU</name>
<feature type="domain" description="DUF397" evidence="2">
    <location>
        <begin position="10"/>
        <end position="50"/>
    </location>
</feature>
<dbReference type="Proteomes" id="UP000582974">
    <property type="component" value="Unassembled WGS sequence"/>
</dbReference>
<comment type="caution">
    <text evidence="3">The sequence shown here is derived from an EMBL/GenBank/DDBJ whole genome shotgun (WGS) entry which is preliminary data.</text>
</comment>
<feature type="compositionally biased region" description="Basic and acidic residues" evidence="1">
    <location>
        <begin position="68"/>
        <end position="82"/>
    </location>
</feature>
<sequence length="82" mass="9274">MPLVVSETRDWRKSRRIEGALGFVEVAFAADGRRRLRETEDPHGAFTTSPPSSGTPCWRACATATSPDEPRRITRRQLPDHR</sequence>
<dbReference type="InterPro" id="IPR007278">
    <property type="entry name" value="DUF397"/>
</dbReference>
<reference evidence="3 4" key="1">
    <citation type="submission" date="2020-07" db="EMBL/GenBank/DDBJ databases">
        <title>Genome of Haloechinothrix sp.</title>
        <authorList>
            <person name="Tang S.-K."/>
            <person name="Yang L."/>
            <person name="Zhu W.-Y."/>
        </authorList>
    </citation>
    <scope>NUCLEOTIDE SEQUENCE [LARGE SCALE GENOMIC DNA]</scope>
    <source>
        <strain evidence="3 4">YIM 98757</strain>
    </source>
</reference>
<dbReference type="EMBL" id="JACCKD010000007">
    <property type="protein sequence ID" value="MBA0127530.1"/>
    <property type="molecule type" value="Genomic_DNA"/>
</dbReference>
<dbReference type="AlphaFoldDB" id="A0A838AE90"/>
<feature type="region of interest" description="Disordered" evidence="1">
    <location>
        <begin position="41"/>
        <end position="82"/>
    </location>
</feature>
<evidence type="ECO:0000256" key="1">
    <source>
        <dbReference type="SAM" id="MobiDB-lite"/>
    </source>
</evidence>
<proteinExistence type="predicted"/>
<keyword evidence="4" id="KW-1185">Reference proteome</keyword>
<dbReference type="Pfam" id="PF04149">
    <property type="entry name" value="DUF397"/>
    <property type="match status" value="1"/>
</dbReference>
<gene>
    <name evidence="3" type="ORF">H0B56_18450</name>
</gene>
<organism evidence="3 4">
    <name type="scientific">Haloechinothrix aidingensis</name>
    <dbReference type="NCBI Taxonomy" id="2752311"/>
    <lineage>
        <taxon>Bacteria</taxon>
        <taxon>Bacillati</taxon>
        <taxon>Actinomycetota</taxon>
        <taxon>Actinomycetes</taxon>
        <taxon>Pseudonocardiales</taxon>
        <taxon>Pseudonocardiaceae</taxon>
        <taxon>Haloechinothrix</taxon>
    </lineage>
</organism>
<evidence type="ECO:0000313" key="4">
    <source>
        <dbReference type="Proteomes" id="UP000582974"/>
    </source>
</evidence>
<protein>
    <submittedName>
        <fullName evidence="3">DUF397 domain-containing protein</fullName>
    </submittedName>
</protein>
<accession>A0A838AE90</accession>
<evidence type="ECO:0000259" key="2">
    <source>
        <dbReference type="Pfam" id="PF04149"/>
    </source>
</evidence>
<dbReference type="RefSeq" id="WP_180894346.1">
    <property type="nucleotide sequence ID" value="NZ_JACCKD010000007.1"/>
</dbReference>